<evidence type="ECO:0000313" key="2">
    <source>
        <dbReference type="Proteomes" id="UP000475862"/>
    </source>
</evidence>
<keyword evidence="2" id="KW-1185">Reference proteome</keyword>
<gene>
    <name evidence="1" type="ORF">AGLY_013404</name>
</gene>
<reference evidence="1 2" key="1">
    <citation type="submission" date="2019-08" db="EMBL/GenBank/DDBJ databases">
        <title>The genome of the soybean aphid Biotype 1, its phylome, world population structure and adaptation to the North American continent.</title>
        <authorList>
            <person name="Giordano R."/>
            <person name="Donthu R.K."/>
            <person name="Hernandez A.G."/>
            <person name="Wright C.L."/>
            <person name="Zimin A.V."/>
        </authorList>
    </citation>
    <scope>NUCLEOTIDE SEQUENCE [LARGE SCALE GENOMIC DNA]</scope>
    <source>
        <tissue evidence="1">Whole aphids</tissue>
    </source>
</reference>
<protein>
    <submittedName>
        <fullName evidence="1">Uncharacterized protein</fullName>
    </submittedName>
</protein>
<sequence>MIIIQNYLEHSTTHTIGVLTITNYNITTKITTQLLMVYVINILEFYLKIQLNLEQQLKYKPDNIFYCLTFVVLKPATVDTLSTIQKHNVWPCMVNPHAKEKEITCRTVEQWSATTGVPRKAKVWTPLIPKLFSTNFRLQNTGLGKELQFFALNFLVNYCYYYTICIDSERSEECISFTTIFFFIL</sequence>
<organism evidence="1 2">
    <name type="scientific">Aphis glycines</name>
    <name type="common">Soybean aphid</name>
    <dbReference type="NCBI Taxonomy" id="307491"/>
    <lineage>
        <taxon>Eukaryota</taxon>
        <taxon>Metazoa</taxon>
        <taxon>Ecdysozoa</taxon>
        <taxon>Arthropoda</taxon>
        <taxon>Hexapoda</taxon>
        <taxon>Insecta</taxon>
        <taxon>Pterygota</taxon>
        <taxon>Neoptera</taxon>
        <taxon>Paraneoptera</taxon>
        <taxon>Hemiptera</taxon>
        <taxon>Sternorrhyncha</taxon>
        <taxon>Aphidomorpha</taxon>
        <taxon>Aphidoidea</taxon>
        <taxon>Aphididae</taxon>
        <taxon>Aphidini</taxon>
        <taxon>Aphis</taxon>
        <taxon>Aphis</taxon>
    </lineage>
</organism>
<dbReference type="Proteomes" id="UP000475862">
    <property type="component" value="Unassembled WGS sequence"/>
</dbReference>
<accession>A0A6G0T6U5</accession>
<evidence type="ECO:0000313" key="1">
    <source>
        <dbReference type="EMBL" id="KAE9526756.1"/>
    </source>
</evidence>
<dbReference type="AlphaFoldDB" id="A0A6G0T6U5"/>
<proteinExistence type="predicted"/>
<comment type="caution">
    <text evidence="1">The sequence shown here is derived from an EMBL/GenBank/DDBJ whole genome shotgun (WGS) entry which is preliminary data.</text>
</comment>
<name>A0A6G0T6U5_APHGL</name>
<dbReference type="EMBL" id="VYZN01000054">
    <property type="protein sequence ID" value="KAE9526756.1"/>
    <property type="molecule type" value="Genomic_DNA"/>
</dbReference>